<evidence type="ECO:0000259" key="2">
    <source>
        <dbReference type="Pfam" id="PF07859"/>
    </source>
</evidence>
<evidence type="ECO:0000313" key="4">
    <source>
        <dbReference type="Proteomes" id="UP001260188"/>
    </source>
</evidence>
<comment type="caution">
    <text evidence="3">The sequence shown here is derived from an EMBL/GenBank/DDBJ whole genome shotgun (WGS) entry which is preliminary data.</text>
</comment>
<dbReference type="InterPro" id="IPR029058">
    <property type="entry name" value="AB_hydrolase_fold"/>
</dbReference>
<organism evidence="3 4">
    <name type="scientific">Microbacterium paludicola</name>
    <dbReference type="NCBI Taxonomy" id="300019"/>
    <lineage>
        <taxon>Bacteria</taxon>
        <taxon>Bacillati</taxon>
        <taxon>Actinomycetota</taxon>
        <taxon>Actinomycetes</taxon>
        <taxon>Micrococcales</taxon>
        <taxon>Microbacteriaceae</taxon>
        <taxon>Microbacterium</taxon>
    </lineage>
</organism>
<dbReference type="Proteomes" id="UP001260188">
    <property type="component" value="Unassembled WGS sequence"/>
</dbReference>
<accession>A0ABU1I2T9</accession>
<dbReference type="RefSeq" id="WP_309667027.1">
    <property type="nucleotide sequence ID" value="NZ_JAVIZA010000001.1"/>
</dbReference>
<dbReference type="PANTHER" id="PTHR48081">
    <property type="entry name" value="AB HYDROLASE SUPERFAMILY PROTEIN C4A8.06C"/>
    <property type="match status" value="1"/>
</dbReference>
<dbReference type="PANTHER" id="PTHR48081:SF8">
    <property type="entry name" value="ALPHA_BETA HYDROLASE FOLD-3 DOMAIN-CONTAINING PROTEIN-RELATED"/>
    <property type="match status" value="1"/>
</dbReference>
<dbReference type="Gene3D" id="3.40.50.1820">
    <property type="entry name" value="alpha/beta hydrolase"/>
    <property type="match status" value="1"/>
</dbReference>
<evidence type="ECO:0000256" key="1">
    <source>
        <dbReference type="ARBA" id="ARBA00022801"/>
    </source>
</evidence>
<feature type="domain" description="Alpha/beta hydrolase fold-3" evidence="2">
    <location>
        <begin position="88"/>
        <end position="293"/>
    </location>
</feature>
<reference evidence="3 4" key="1">
    <citation type="submission" date="2023-08" db="EMBL/GenBank/DDBJ databases">
        <title>Functional and genomic diversity of the sorghum phyllosphere microbiome.</title>
        <authorList>
            <person name="Shade A."/>
        </authorList>
    </citation>
    <scope>NUCLEOTIDE SEQUENCE [LARGE SCALE GENOMIC DNA]</scope>
    <source>
        <strain evidence="3 4">SORGH_AS_0919</strain>
    </source>
</reference>
<evidence type="ECO:0000313" key="3">
    <source>
        <dbReference type="EMBL" id="MDR6168200.1"/>
    </source>
</evidence>
<dbReference type="EMBL" id="JAVIZA010000001">
    <property type="protein sequence ID" value="MDR6168200.1"/>
    <property type="molecule type" value="Genomic_DNA"/>
</dbReference>
<dbReference type="InterPro" id="IPR050300">
    <property type="entry name" value="GDXG_lipolytic_enzyme"/>
</dbReference>
<proteinExistence type="predicted"/>
<gene>
    <name evidence="3" type="ORF">QE367_002404</name>
</gene>
<dbReference type="SUPFAM" id="SSF53474">
    <property type="entry name" value="alpha/beta-Hydrolases"/>
    <property type="match status" value="1"/>
</dbReference>
<sequence>MTDVARPPFDDAVARALAEFDDLVVVSMSSDEIPRVRASGVAAPLAELTAHGAFERDELLVPGWREDDPPVGVVVYTPAVVRRPAPVILHLHGGGLIAGNADSDMPATAELAERTGCAIVSVEYRLAPEHPYPAALEDAAAALRWLAGPDAPAALDGDRIIVAGVSAGGGLAAATALFARDQGGPRIAGLVLLCPMLDHRSDSESARQMAGHGSWDRGANATAWAAYLADVEGGVPPYASPAVADSLAGLPPTFIDVGSAETFRDECVAFARRMWADGGDAELHVWPGGAHAFDFLAPWTVLARDARRAREEWLRRLLHRI</sequence>
<name>A0ABU1I2T9_9MICO</name>
<dbReference type="InterPro" id="IPR013094">
    <property type="entry name" value="AB_hydrolase_3"/>
</dbReference>
<keyword evidence="4" id="KW-1185">Reference proteome</keyword>
<protein>
    <submittedName>
        <fullName evidence="3">Acetyl esterase/lipase</fullName>
    </submittedName>
</protein>
<keyword evidence="1" id="KW-0378">Hydrolase</keyword>
<dbReference type="Pfam" id="PF07859">
    <property type="entry name" value="Abhydrolase_3"/>
    <property type="match status" value="1"/>
</dbReference>